<organism evidence="7 8">
    <name type="scientific">Mycobacterium celatum</name>
    <dbReference type="NCBI Taxonomy" id="28045"/>
    <lineage>
        <taxon>Bacteria</taxon>
        <taxon>Bacillati</taxon>
        <taxon>Actinomycetota</taxon>
        <taxon>Actinomycetes</taxon>
        <taxon>Mycobacteriales</taxon>
        <taxon>Mycobacteriaceae</taxon>
        <taxon>Mycobacterium</taxon>
    </lineage>
</organism>
<keyword evidence="2 7" id="KW-0255">Endonuclease</keyword>
<protein>
    <submittedName>
        <fullName evidence="7">Very short patch repair endonuclease</fullName>
    </submittedName>
</protein>
<dbReference type="GO" id="GO:0006298">
    <property type="term" value="P:mismatch repair"/>
    <property type="evidence" value="ECO:0007669"/>
    <property type="project" value="InterPro"/>
</dbReference>
<proteinExistence type="inferred from homology"/>
<evidence type="ECO:0000256" key="6">
    <source>
        <dbReference type="ARBA" id="ARBA00029466"/>
    </source>
</evidence>
<dbReference type="Gene3D" id="3.40.960.10">
    <property type="entry name" value="VSR Endonuclease"/>
    <property type="match status" value="1"/>
</dbReference>
<dbReference type="CDD" id="cd00221">
    <property type="entry name" value="Vsr"/>
    <property type="match status" value="1"/>
</dbReference>
<keyword evidence="3" id="KW-0227">DNA damage</keyword>
<keyword evidence="4" id="KW-0378">Hydrolase</keyword>
<gene>
    <name evidence="7" type="ORF">CQY23_23175</name>
</gene>
<evidence type="ECO:0000256" key="2">
    <source>
        <dbReference type="ARBA" id="ARBA00022759"/>
    </source>
</evidence>
<evidence type="ECO:0000256" key="4">
    <source>
        <dbReference type="ARBA" id="ARBA00022801"/>
    </source>
</evidence>
<evidence type="ECO:0000313" key="8">
    <source>
        <dbReference type="Proteomes" id="UP000230971"/>
    </source>
</evidence>
<dbReference type="SUPFAM" id="SSF52980">
    <property type="entry name" value="Restriction endonuclease-like"/>
    <property type="match status" value="1"/>
</dbReference>
<dbReference type="GO" id="GO:0016787">
    <property type="term" value="F:hydrolase activity"/>
    <property type="evidence" value="ECO:0007669"/>
    <property type="project" value="UniProtKB-KW"/>
</dbReference>
<comment type="caution">
    <text evidence="7">The sequence shown here is derived from an EMBL/GenBank/DDBJ whole genome shotgun (WGS) entry which is preliminary data.</text>
</comment>
<dbReference type="Proteomes" id="UP000230971">
    <property type="component" value="Unassembled WGS sequence"/>
</dbReference>
<evidence type="ECO:0000256" key="1">
    <source>
        <dbReference type="ARBA" id="ARBA00022722"/>
    </source>
</evidence>
<dbReference type="NCBIfam" id="TIGR00632">
    <property type="entry name" value="vsr"/>
    <property type="match status" value="1"/>
</dbReference>
<dbReference type="OrthoDB" id="9801520at2"/>
<evidence type="ECO:0000313" key="7">
    <source>
        <dbReference type="EMBL" id="PIB73298.1"/>
    </source>
</evidence>
<sequence>MRANKRSDTKPEVALRSALHRTGLRFRKDVPLRLGGSVIRPDIVFSRKKVAVFVDGCFWHGCPEHCRRPRQNVEFWSRKLQGNVERDAHQTAVLLENDWTVIRIWEHEPVQDAVAEITALLRGQGGNSETSSVRPIAPQDH</sequence>
<dbReference type="InterPro" id="IPR004603">
    <property type="entry name" value="DNA_mismatch_endonuc_vsr"/>
</dbReference>
<keyword evidence="5" id="KW-0234">DNA repair</keyword>
<evidence type="ECO:0000256" key="3">
    <source>
        <dbReference type="ARBA" id="ARBA00022763"/>
    </source>
</evidence>
<keyword evidence="1" id="KW-0540">Nuclease</keyword>
<comment type="similarity">
    <text evidence="6">Belongs to the Vsr family.</text>
</comment>
<evidence type="ECO:0000256" key="5">
    <source>
        <dbReference type="ARBA" id="ARBA00023204"/>
    </source>
</evidence>
<name>A0A2G5P4I5_MYCCE</name>
<dbReference type="AlphaFoldDB" id="A0A2G5P4I5"/>
<dbReference type="Pfam" id="PF03852">
    <property type="entry name" value="Vsr"/>
    <property type="match status" value="1"/>
</dbReference>
<reference evidence="7 8" key="1">
    <citation type="journal article" date="2017" name="Infect. Genet. Evol.">
        <title>The new phylogeny of the genus Mycobacterium: The old and the news.</title>
        <authorList>
            <person name="Tortoli E."/>
            <person name="Fedrizzi T."/>
            <person name="Meehan C.J."/>
            <person name="Trovato A."/>
            <person name="Grottola A."/>
            <person name="Giacobazzi E."/>
            <person name="Serpini G.F."/>
            <person name="Tagliazucchi S."/>
            <person name="Fabio A."/>
            <person name="Bettua C."/>
            <person name="Bertorelli R."/>
            <person name="Frascaro F."/>
            <person name="De Sanctis V."/>
            <person name="Pecorari M."/>
            <person name="Jousson O."/>
            <person name="Segata N."/>
            <person name="Cirillo D.M."/>
        </authorList>
    </citation>
    <scope>NUCLEOTIDE SEQUENCE [LARGE SCALE GENOMIC DNA]</scope>
    <source>
        <strain evidence="7 8">NCTC 12882</strain>
    </source>
</reference>
<dbReference type="InterPro" id="IPR011335">
    <property type="entry name" value="Restrct_endonuc-II-like"/>
</dbReference>
<accession>A0A2G5P4I5</accession>
<dbReference type="GO" id="GO:0004519">
    <property type="term" value="F:endonuclease activity"/>
    <property type="evidence" value="ECO:0007669"/>
    <property type="project" value="UniProtKB-KW"/>
</dbReference>
<dbReference type="EMBL" id="PDKV01000058">
    <property type="protein sequence ID" value="PIB73298.1"/>
    <property type="molecule type" value="Genomic_DNA"/>
</dbReference>